<dbReference type="Gene3D" id="3.90.190.10">
    <property type="entry name" value="Protein tyrosine phosphatase superfamily"/>
    <property type="match status" value="1"/>
</dbReference>
<dbReference type="PANTHER" id="PTHR19134">
    <property type="entry name" value="RECEPTOR-TYPE TYROSINE-PROTEIN PHOSPHATASE"/>
    <property type="match status" value="1"/>
</dbReference>
<dbReference type="InterPro" id="IPR029021">
    <property type="entry name" value="Prot-tyrosine_phosphatase-like"/>
</dbReference>
<dbReference type="PANTHER" id="PTHR19134:SF449">
    <property type="entry name" value="TYROSINE-PROTEIN PHOSPHATASE 1"/>
    <property type="match status" value="1"/>
</dbReference>
<keyword evidence="4" id="KW-0675">Receptor</keyword>
<feature type="domain" description="Tyrosine-protein phosphatase" evidence="2">
    <location>
        <begin position="1"/>
        <end position="100"/>
    </location>
</feature>
<protein>
    <submittedName>
        <fullName evidence="4">Receptor/non-receptor type protein-tyrosine phosphatase</fullName>
    </submittedName>
</protein>
<comment type="similarity">
    <text evidence="1">Belongs to the protein-tyrosine phosphatase family. Non-receptor class subfamily.</text>
</comment>
<feature type="domain" description="Tyrosine specific protein phosphatases" evidence="3">
    <location>
        <begin position="19"/>
        <end position="91"/>
    </location>
</feature>
<accession>A0A139ATJ5</accession>
<name>A0A139ATJ5_GONPJ</name>
<dbReference type="Proteomes" id="UP000070544">
    <property type="component" value="Unassembled WGS sequence"/>
</dbReference>
<gene>
    <name evidence="4" type="ORF">M427DRAFT_430574</name>
</gene>
<evidence type="ECO:0000259" key="2">
    <source>
        <dbReference type="PROSITE" id="PS50055"/>
    </source>
</evidence>
<sequence length="107" mass="11406">MAGSWCANPPFAPSPGPPLIHCSAGVGRTGTYIVVDVLIKAMREWGAQPGSTKPLVRAMGSTNLEEDPVAALVKHLRTQRVLMVQTPEQFGYIYECLVEAARGVGNA</sequence>
<dbReference type="AlphaFoldDB" id="A0A139ATJ5"/>
<dbReference type="EMBL" id="KQ965737">
    <property type="protein sequence ID" value="KXS19815.1"/>
    <property type="molecule type" value="Genomic_DNA"/>
</dbReference>
<keyword evidence="5" id="KW-1185">Reference proteome</keyword>
<dbReference type="InterPro" id="IPR050348">
    <property type="entry name" value="Protein-Tyr_Phosphatase"/>
</dbReference>
<dbReference type="STRING" id="1344416.A0A139ATJ5"/>
<evidence type="ECO:0000313" key="4">
    <source>
        <dbReference type="EMBL" id="KXS19815.1"/>
    </source>
</evidence>
<dbReference type="InterPro" id="IPR003595">
    <property type="entry name" value="Tyr_Pase_cat"/>
</dbReference>
<dbReference type="PRINTS" id="PR00700">
    <property type="entry name" value="PRTYPHPHTASE"/>
</dbReference>
<dbReference type="Pfam" id="PF00102">
    <property type="entry name" value="Y_phosphatase"/>
    <property type="match status" value="1"/>
</dbReference>
<dbReference type="PROSITE" id="PS50055">
    <property type="entry name" value="TYR_PHOSPHATASE_PTP"/>
    <property type="match status" value="1"/>
</dbReference>
<dbReference type="GO" id="GO:0004725">
    <property type="term" value="F:protein tyrosine phosphatase activity"/>
    <property type="evidence" value="ECO:0007669"/>
    <property type="project" value="InterPro"/>
</dbReference>
<organism evidence="4 5">
    <name type="scientific">Gonapodya prolifera (strain JEL478)</name>
    <name type="common">Monoblepharis prolifera</name>
    <dbReference type="NCBI Taxonomy" id="1344416"/>
    <lineage>
        <taxon>Eukaryota</taxon>
        <taxon>Fungi</taxon>
        <taxon>Fungi incertae sedis</taxon>
        <taxon>Chytridiomycota</taxon>
        <taxon>Chytridiomycota incertae sedis</taxon>
        <taxon>Monoblepharidomycetes</taxon>
        <taxon>Monoblepharidales</taxon>
        <taxon>Gonapodyaceae</taxon>
        <taxon>Gonapodya</taxon>
    </lineage>
</organism>
<dbReference type="SUPFAM" id="SSF52799">
    <property type="entry name" value="(Phosphotyrosine protein) phosphatases II"/>
    <property type="match status" value="1"/>
</dbReference>
<dbReference type="InterPro" id="IPR016130">
    <property type="entry name" value="Tyr_Pase_AS"/>
</dbReference>
<dbReference type="OrthoDB" id="10253954at2759"/>
<dbReference type="SMART" id="SM00404">
    <property type="entry name" value="PTPc_motif"/>
    <property type="match status" value="1"/>
</dbReference>
<dbReference type="InterPro" id="IPR000387">
    <property type="entry name" value="Tyr_Pase_dom"/>
</dbReference>
<evidence type="ECO:0000259" key="3">
    <source>
        <dbReference type="PROSITE" id="PS50056"/>
    </source>
</evidence>
<evidence type="ECO:0000313" key="5">
    <source>
        <dbReference type="Proteomes" id="UP000070544"/>
    </source>
</evidence>
<reference evidence="4 5" key="1">
    <citation type="journal article" date="2015" name="Genome Biol. Evol.">
        <title>Phylogenomic analyses indicate that early fungi evolved digesting cell walls of algal ancestors of land plants.</title>
        <authorList>
            <person name="Chang Y."/>
            <person name="Wang S."/>
            <person name="Sekimoto S."/>
            <person name="Aerts A.L."/>
            <person name="Choi C."/>
            <person name="Clum A."/>
            <person name="LaButti K.M."/>
            <person name="Lindquist E.A."/>
            <person name="Yee Ngan C."/>
            <person name="Ohm R.A."/>
            <person name="Salamov A.A."/>
            <person name="Grigoriev I.V."/>
            <person name="Spatafora J.W."/>
            <person name="Berbee M.L."/>
        </authorList>
    </citation>
    <scope>NUCLEOTIDE SEQUENCE [LARGE SCALE GENOMIC DNA]</scope>
    <source>
        <strain evidence="4 5">JEL478</strain>
    </source>
</reference>
<proteinExistence type="inferred from homology"/>
<evidence type="ECO:0000256" key="1">
    <source>
        <dbReference type="ARBA" id="ARBA00009649"/>
    </source>
</evidence>
<dbReference type="PROSITE" id="PS50056">
    <property type="entry name" value="TYR_PHOSPHATASE_2"/>
    <property type="match status" value="1"/>
</dbReference>
<dbReference type="InterPro" id="IPR000242">
    <property type="entry name" value="PTP_cat"/>
</dbReference>
<dbReference type="PROSITE" id="PS00383">
    <property type="entry name" value="TYR_PHOSPHATASE_1"/>
    <property type="match status" value="1"/>
</dbReference>